<organism evidence="1 2">
    <name type="scientific">Achromobacter phage 83-24</name>
    <dbReference type="NCBI Taxonomy" id="1589747"/>
    <lineage>
        <taxon>Viruses</taxon>
        <taxon>Duplodnaviria</taxon>
        <taxon>Heunggongvirae</taxon>
        <taxon>Uroviricota</taxon>
        <taxon>Caudoviricetes</taxon>
        <taxon>Steinhofvirus</taxon>
        <taxon>Steinhofvirus sv8324</taxon>
    </lineage>
</organism>
<dbReference type="OrthoDB" id="38847at10239"/>
<keyword evidence="2" id="KW-1185">Reference proteome</keyword>
<evidence type="ECO:0000313" key="2">
    <source>
        <dbReference type="Proteomes" id="UP000031726"/>
    </source>
</evidence>
<dbReference type="RefSeq" id="YP_009201787.1">
    <property type="nucleotide sequence ID" value="NC_028834.1"/>
</dbReference>
<dbReference type="KEGG" id="vg:26628959"/>
<reference evidence="1 2" key="1">
    <citation type="submission" date="2014-11" db="EMBL/GenBank/DDBJ databases">
        <title>Characterization and genome comparisons of three Achromobacter phages of the Siphoviridae family.</title>
        <authorList>
            <person name="Dreiseikelmann B."/>
            <person name="Bunk B."/>
            <person name="Rohde M."/>
            <person name="Wittmann J."/>
        </authorList>
    </citation>
    <scope>NUCLEOTIDE SEQUENCE [LARGE SCALE GENOMIC DNA]</scope>
</reference>
<dbReference type="EMBL" id="KP202970">
    <property type="protein sequence ID" value="AJD82886.1"/>
    <property type="molecule type" value="Genomic_DNA"/>
</dbReference>
<sequence>MGHVYFVEVVFATSKKRYTYHSTEPLKVGDKVTVLTADGVTPVQVVSVLNHAPAFKTKPIHGRQA</sequence>
<dbReference type="GeneID" id="26628959"/>
<gene>
    <name evidence="1" type="ORF">JWAP_00054</name>
</gene>
<protein>
    <submittedName>
        <fullName evidence="1">Uncharacterized protein</fullName>
    </submittedName>
</protein>
<name>A0A0B5A6W8_9CAUD</name>
<proteinExistence type="predicted"/>
<dbReference type="Proteomes" id="UP000031726">
    <property type="component" value="Segment"/>
</dbReference>
<accession>A0A0B5A6W8</accession>
<evidence type="ECO:0000313" key="1">
    <source>
        <dbReference type="EMBL" id="AJD82886.1"/>
    </source>
</evidence>